<evidence type="ECO:0000256" key="9">
    <source>
        <dbReference type="RuleBase" id="RU362057"/>
    </source>
</evidence>
<dbReference type="Gene3D" id="3.40.50.2000">
    <property type="entry name" value="Glycogen Phosphorylase B"/>
    <property type="match status" value="2"/>
</dbReference>
<evidence type="ECO:0000256" key="1">
    <source>
        <dbReference type="ARBA" id="ARBA00004935"/>
    </source>
</evidence>
<evidence type="ECO:0000313" key="10">
    <source>
        <dbReference type="EMBL" id="CAI9755578.1"/>
    </source>
</evidence>
<evidence type="ECO:0000256" key="7">
    <source>
        <dbReference type="ARBA" id="ARBA00056922"/>
    </source>
</evidence>
<reference evidence="10" key="1">
    <citation type="submission" date="2023-05" db="EMBL/GenBank/DDBJ databases">
        <authorList>
            <person name="Huff M."/>
        </authorList>
    </citation>
    <scope>NUCLEOTIDE SEQUENCE</scope>
</reference>
<keyword evidence="11" id="KW-1185">Reference proteome</keyword>
<sequence>MEKGKEDYIAHCLILPYPSQGHINPMLQFAKRLSQKGVKITLVLTKFLHKTIQEFSSSPISLETISDGFDEGGRAQAESLAAYRKHFRLIGTETLSELVEKHKTDFAVDCIIYDPFLSWVLDVTQKFGLVSAPLFTQSCAVGNIYYHVYKEELKLPLLETQKIVIPGLPLLESSDMPSFISVHGSHPESFEMVLYQFQNLEKANWIFVNTFHKLEEEVINSMTKFLPVKAIGPMIPSMYIDQRLMDDKEYGFSMFKPISDVCIKWLNERARRSVVYVSFGSLAQLGAEQMEELAQGLKMCNEYFLWVVRSSEESKLPENFSEETAKKGLIVSWCPQLEVLAHKATGCFITHCGWNSTLEALSLGVPMVAMPQWTDQSTNAKFIKDVWKMGIKARIDEKGLVEQAEIVRCIKHIMEGEEGEEIRTNVIKWKEIAREAIDEGGSSDKNIEEFISSLMSNTSSTVM</sequence>
<keyword evidence="3 8" id="KW-0328">Glycosyltransferase</keyword>
<dbReference type="GO" id="GO:0080044">
    <property type="term" value="F:quercetin 7-O-glucosyltransferase activity"/>
    <property type="evidence" value="ECO:0007669"/>
    <property type="project" value="TreeGrafter"/>
</dbReference>
<dbReference type="FunFam" id="3.40.50.2000:FF:000019">
    <property type="entry name" value="Glycosyltransferase"/>
    <property type="match status" value="1"/>
</dbReference>
<keyword evidence="5" id="KW-0732">Signal</keyword>
<evidence type="ECO:0000256" key="8">
    <source>
        <dbReference type="RuleBase" id="RU003718"/>
    </source>
</evidence>
<gene>
    <name evidence="10" type="ORF">FPE_LOCUS3009</name>
</gene>
<dbReference type="FunFam" id="3.40.50.2000:FF:000057">
    <property type="entry name" value="Glycosyltransferase"/>
    <property type="match status" value="1"/>
</dbReference>
<dbReference type="CDD" id="cd03784">
    <property type="entry name" value="GT1_Gtf-like"/>
    <property type="match status" value="1"/>
</dbReference>
<dbReference type="Proteomes" id="UP000834106">
    <property type="component" value="Chromosome 2"/>
</dbReference>
<evidence type="ECO:0000256" key="4">
    <source>
        <dbReference type="ARBA" id="ARBA00022679"/>
    </source>
</evidence>
<proteinExistence type="inferred from homology"/>
<comment type="similarity">
    <text evidence="2 8">Belongs to the UDP-glycosyltransferase family.</text>
</comment>
<evidence type="ECO:0000256" key="6">
    <source>
        <dbReference type="ARBA" id="ARBA00050360"/>
    </source>
</evidence>
<dbReference type="EMBL" id="OU503037">
    <property type="protein sequence ID" value="CAI9755578.1"/>
    <property type="molecule type" value="Genomic_DNA"/>
</dbReference>
<dbReference type="InterPro" id="IPR035595">
    <property type="entry name" value="UDP_glycos_trans_CS"/>
</dbReference>
<comment type="catalytic activity">
    <reaction evidence="6">
        <text>an anthocyanidin 3-O-beta-D-glucoside + UDP-alpha-D-glucose = an anthocyanidin 3,5-di-O-beta-D-glucoside + UDP + 2 H(+)</text>
        <dbReference type="Rhea" id="RHEA:35423"/>
        <dbReference type="ChEBI" id="CHEBI:15378"/>
        <dbReference type="ChEBI" id="CHEBI:16307"/>
        <dbReference type="ChEBI" id="CHEBI:57503"/>
        <dbReference type="ChEBI" id="CHEBI:58223"/>
        <dbReference type="ChEBI" id="CHEBI:58885"/>
        <dbReference type="EC" id="2.4.1.298"/>
    </reaction>
</comment>
<evidence type="ECO:0000313" key="11">
    <source>
        <dbReference type="Proteomes" id="UP000834106"/>
    </source>
</evidence>
<dbReference type="PROSITE" id="PS00375">
    <property type="entry name" value="UDPGT"/>
    <property type="match status" value="1"/>
</dbReference>
<protein>
    <recommendedName>
        <fullName evidence="9">Glycosyltransferase</fullName>
        <ecNumber evidence="9">2.4.1.-</ecNumber>
    </recommendedName>
</protein>
<accession>A0AAD2DKL3</accession>
<dbReference type="PANTHER" id="PTHR11926:SF1553">
    <property type="entry name" value="GLYCOSYLTRANSFERASE"/>
    <property type="match status" value="1"/>
</dbReference>
<dbReference type="GO" id="GO:0080043">
    <property type="term" value="F:quercetin 3-O-glucosyltransferase activity"/>
    <property type="evidence" value="ECO:0007669"/>
    <property type="project" value="TreeGrafter"/>
</dbReference>
<evidence type="ECO:0000256" key="5">
    <source>
        <dbReference type="ARBA" id="ARBA00022729"/>
    </source>
</evidence>
<dbReference type="Pfam" id="PF00201">
    <property type="entry name" value="UDPGT"/>
    <property type="match status" value="1"/>
</dbReference>
<comment type="function">
    <text evidence="7">Catalyzes the glucosylation at the O-5 position of anthocyanidin 3-glucosides to form anthocyanidin 3,5-di-O-glucosides using UDP-glucose as sugar donor. Anthocyanidin 3,5-di-O-glucosides are molecules that are responsible for pigmentation. Also acts on anthocyanidin 3-O-(6-O-malonylglucoside). Much less active with hydroxycinnamoylglucose derivatives. No activity in the absence of the 3-O-glucoside group.</text>
</comment>
<evidence type="ECO:0000256" key="3">
    <source>
        <dbReference type="ARBA" id="ARBA00022676"/>
    </source>
</evidence>
<organism evidence="10 11">
    <name type="scientific">Fraxinus pennsylvanica</name>
    <dbReference type="NCBI Taxonomy" id="56036"/>
    <lineage>
        <taxon>Eukaryota</taxon>
        <taxon>Viridiplantae</taxon>
        <taxon>Streptophyta</taxon>
        <taxon>Embryophyta</taxon>
        <taxon>Tracheophyta</taxon>
        <taxon>Spermatophyta</taxon>
        <taxon>Magnoliopsida</taxon>
        <taxon>eudicotyledons</taxon>
        <taxon>Gunneridae</taxon>
        <taxon>Pentapetalae</taxon>
        <taxon>asterids</taxon>
        <taxon>lamiids</taxon>
        <taxon>Lamiales</taxon>
        <taxon>Oleaceae</taxon>
        <taxon>Oleeae</taxon>
        <taxon>Fraxinus</taxon>
    </lineage>
</organism>
<dbReference type="InterPro" id="IPR002213">
    <property type="entry name" value="UDP_glucos_trans"/>
</dbReference>
<name>A0AAD2DKL3_9LAMI</name>
<dbReference type="EC" id="2.4.1.-" evidence="9"/>
<dbReference type="SUPFAM" id="SSF53756">
    <property type="entry name" value="UDP-Glycosyltransferase/glycogen phosphorylase"/>
    <property type="match status" value="1"/>
</dbReference>
<dbReference type="AlphaFoldDB" id="A0AAD2DKL3"/>
<comment type="pathway">
    <text evidence="1">Pigment biosynthesis; anthocyanin biosynthesis.</text>
</comment>
<keyword evidence="4 8" id="KW-0808">Transferase</keyword>
<dbReference type="PANTHER" id="PTHR11926">
    <property type="entry name" value="GLUCOSYL/GLUCURONOSYL TRANSFERASES"/>
    <property type="match status" value="1"/>
</dbReference>
<evidence type="ECO:0000256" key="2">
    <source>
        <dbReference type="ARBA" id="ARBA00009995"/>
    </source>
</evidence>
<dbReference type="GO" id="GO:0102816">
    <property type="term" value="F:UDP-D-glucose:delphinidin 3-O-glucosyl-5-O-caffeoylglucoside -O-beta-D-glucosyltransferase activity"/>
    <property type="evidence" value="ECO:0007669"/>
    <property type="project" value="UniProtKB-EC"/>
</dbReference>